<dbReference type="InterPro" id="IPR018628">
    <property type="entry name" value="Coa3_CC"/>
</dbReference>
<evidence type="ECO:0000256" key="6">
    <source>
        <dbReference type="ARBA" id="ARBA00023136"/>
    </source>
</evidence>
<dbReference type="PANTHER" id="PTHR15642">
    <property type="entry name" value="CYTOCHROME C OXIDASE ASSEMBLY FACTOR 3, MITOCHONDRIAL"/>
    <property type="match status" value="1"/>
</dbReference>
<dbReference type="AlphaFoldDB" id="A0A8S1DSF6"/>
<evidence type="ECO:0000256" key="7">
    <source>
        <dbReference type="RuleBase" id="RU367056"/>
    </source>
</evidence>
<comment type="function">
    <text evidence="7">Required for assembly of cytochrome c oxidase (complex IV).</text>
</comment>
<protein>
    <recommendedName>
        <fullName evidence="7">Cytochrome c oxidase assembly factor 3</fullName>
    </recommendedName>
</protein>
<comment type="subcellular location">
    <subcellularLocation>
        <location evidence="1">Mitochondrion membrane</location>
        <topology evidence="1">Single-pass membrane protein</topology>
    </subcellularLocation>
</comment>
<evidence type="ECO:0000256" key="4">
    <source>
        <dbReference type="ARBA" id="ARBA00022989"/>
    </source>
</evidence>
<comment type="similarity">
    <text evidence="2 7">Belongs to the COA3 family.</text>
</comment>
<keyword evidence="3 7" id="KW-0812">Transmembrane</keyword>
<keyword evidence="7" id="KW-0999">Mitochondrion inner membrane</keyword>
<dbReference type="Proteomes" id="UP000494165">
    <property type="component" value="Unassembled WGS sequence"/>
</dbReference>
<keyword evidence="4 7" id="KW-1133">Transmembrane helix</keyword>
<dbReference type="GO" id="GO:0005743">
    <property type="term" value="C:mitochondrial inner membrane"/>
    <property type="evidence" value="ECO:0007669"/>
    <property type="project" value="UniProtKB-UniRule"/>
</dbReference>
<evidence type="ECO:0000256" key="2">
    <source>
        <dbReference type="ARBA" id="ARBA00007035"/>
    </source>
</evidence>
<gene>
    <name evidence="9" type="ORF">CLODIP_2_CD09430</name>
</gene>
<evidence type="ECO:0000313" key="9">
    <source>
        <dbReference type="EMBL" id="CAB3383757.1"/>
    </source>
</evidence>
<dbReference type="Pfam" id="PF09813">
    <property type="entry name" value="Coa3_cc"/>
    <property type="match status" value="1"/>
</dbReference>
<feature type="domain" description="Cytochrome c oxidase assembly factor 3 mitochondrial coiled-coil" evidence="8">
    <location>
        <begin position="45"/>
        <end position="93"/>
    </location>
</feature>
<dbReference type="GO" id="GO:0033617">
    <property type="term" value="P:mitochondrial respiratory chain complex IV assembly"/>
    <property type="evidence" value="ECO:0007669"/>
    <property type="project" value="UniProtKB-UniRule"/>
</dbReference>
<feature type="transmembrane region" description="Helical" evidence="7">
    <location>
        <begin position="60"/>
        <end position="81"/>
    </location>
</feature>
<evidence type="ECO:0000256" key="3">
    <source>
        <dbReference type="ARBA" id="ARBA00022692"/>
    </source>
</evidence>
<accession>A0A8S1DSF6</accession>
<dbReference type="OrthoDB" id="10018333at2759"/>
<proteinExistence type="inferred from homology"/>
<sequence length="100" mass="11704">MLTNHYFCKKTRIMGSNDVMPKVDFSKDKPSDSQLQFIKLFEQQNRERAEKLRRLRVRNLWTAGILGGAVFGIYAYSMIAVQQERFLDDFNEPARQNSAQ</sequence>
<reference evidence="9 10" key="1">
    <citation type="submission" date="2020-04" db="EMBL/GenBank/DDBJ databases">
        <authorList>
            <person name="Alioto T."/>
            <person name="Alioto T."/>
            <person name="Gomez Garrido J."/>
        </authorList>
    </citation>
    <scope>NUCLEOTIDE SEQUENCE [LARGE SCALE GENOMIC DNA]</scope>
</reference>
<evidence type="ECO:0000313" key="10">
    <source>
        <dbReference type="Proteomes" id="UP000494165"/>
    </source>
</evidence>
<evidence type="ECO:0000256" key="1">
    <source>
        <dbReference type="ARBA" id="ARBA00004304"/>
    </source>
</evidence>
<evidence type="ECO:0000259" key="8">
    <source>
        <dbReference type="Pfam" id="PF09813"/>
    </source>
</evidence>
<evidence type="ECO:0000256" key="5">
    <source>
        <dbReference type="ARBA" id="ARBA00023128"/>
    </source>
</evidence>
<keyword evidence="6 7" id="KW-0472">Membrane</keyword>
<keyword evidence="5 7" id="KW-0496">Mitochondrion</keyword>
<comment type="caution">
    <text evidence="9">The sequence shown here is derived from an EMBL/GenBank/DDBJ whole genome shotgun (WGS) entry which is preliminary data.</text>
</comment>
<dbReference type="InterPro" id="IPR041752">
    <property type="entry name" value="Coa3"/>
</dbReference>
<organism evidence="9 10">
    <name type="scientific">Cloeon dipterum</name>
    <dbReference type="NCBI Taxonomy" id="197152"/>
    <lineage>
        <taxon>Eukaryota</taxon>
        <taxon>Metazoa</taxon>
        <taxon>Ecdysozoa</taxon>
        <taxon>Arthropoda</taxon>
        <taxon>Hexapoda</taxon>
        <taxon>Insecta</taxon>
        <taxon>Pterygota</taxon>
        <taxon>Palaeoptera</taxon>
        <taxon>Ephemeroptera</taxon>
        <taxon>Pisciforma</taxon>
        <taxon>Baetidae</taxon>
        <taxon>Cloeon</taxon>
    </lineage>
</organism>
<keyword evidence="10" id="KW-1185">Reference proteome</keyword>
<comment type="subunit">
    <text evidence="7">Component of 250-400 kDa complexes called cytochrome oxidase assembly intermediates or COA complexes.</text>
</comment>
<dbReference type="EMBL" id="CADEPI010000323">
    <property type="protein sequence ID" value="CAB3383757.1"/>
    <property type="molecule type" value="Genomic_DNA"/>
</dbReference>
<dbReference type="PANTHER" id="PTHR15642:SF3">
    <property type="entry name" value="CYTOCHROME C OXIDASE ASSEMBLY FACTOR 3 HOMOLOG, MITOCHONDRIAL"/>
    <property type="match status" value="1"/>
</dbReference>
<name>A0A8S1DSF6_9INSE</name>